<dbReference type="SMART" id="SM01408">
    <property type="entry name" value="ING"/>
    <property type="match status" value="1"/>
</dbReference>
<dbReference type="VEuPathDB" id="FungiDB:BON22_3236"/>
<evidence type="ECO:0000313" key="4">
    <source>
        <dbReference type="Proteomes" id="UP000189513"/>
    </source>
</evidence>
<evidence type="ECO:0000256" key="1">
    <source>
        <dbReference type="ARBA" id="ARBA00022853"/>
    </source>
</evidence>
<dbReference type="STRING" id="36022.A0A1V2L7D5"/>
<dbReference type="InterPro" id="IPR028651">
    <property type="entry name" value="ING_fam"/>
</dbReference>
<gene>
    <name evidence="3" type="ORF">BON22_3236</name>
</gene>
<dbReference type="AlphaFoldDB" id="A0A1V2L7D5"/>
<comment type="caution">
    <text evidence="3">The sequence shown here is derived from an EMBL/GenBank/DDBJ whole genome shotgun (WGS) entry which is preliminary data.</text>
</comment>
<name>A0A1V2L7D5_CYBFA</name>
<dbReference type="EMBL" id="MPUK01000005">
    <property type="protein sequence ID" value="ONH66941.1"/>
    <property type="molecule type" value="Genomic_DNA"/>
</dbReference>
<dbReference type="PANTHER" id="PTHR10333:SF100">
    <property type="entry name" value="CHROMATIN MODIFICATION-RELATED PROTEIN YNG2"/>
    <property type="match status" value="1"/>
</dbReference>
<proteinExistence type="predicted"/>
<dbReference type="GO" id="GO:0006355">
    <property type="term" value="P:regulation of DNA-templated transcription"/>
    <property type="evidence" value="ECO:0007669"/>
    <property type="project" value="TreeGrafter"/>
</dbReference>
<dbReference type="GO" id="GO:0005634">
    <property type="term" value="C:nucleus"/>
    <property type="evidence" value="ECO:0007669"/>
    <property type="project" value="TreeGrafter"/>
</dbReference>
<feature type="domain" description="Inhibitor of growth protein N-terminal histone-binding" evidence="2">
    <location>
        <begin position="6"/>
        <end position="111"/>
    </location>
</feature>
<reference evidence="4" key="1">
    <citation type="journal article" date="2017" name="Genome Announc.">
        <title>Genome sequences of Cyberlindnera fabianii 65, Pichia kudriavzevii 129, and Saccharomyces cerevisiae 131 isolated from fermented masau fruits in Zimbabwe.</title>
        <authorList>
            <person name="van Rijswijck I.M.H."/>
            <person name="Derks M.F.L."/>
            <person name="Abee T."/>
            <person name="de Ridder D."/>
            <person name="Smid E.J."/>
        </authorList>
    </citation>
    <scope>NUCLEOTIDE SEQUENCE [LARGE SCALE GENOMIC DNA]</scope>
    <source>
        <strain evidence="4">65</strain>
    </source>
</reference>
<evidence type="ECO:0000259" key="2">
    <source>
        <dbReference type="SMART" id="SM01408"/>
    </source>
</evidence>
<evidence type="ECO:0000313" key="3">
    <source>
        <dbReference type="EMBL" id="ONH66941.1"/>
    </source>
</evidence>
<accession>A0A1V2L7D5</accession>
<dbReference type="Proteomes" id="UP000189513">
    <property type="component" value="Unassembled WGS sequence"/>
</dbReference>
<organism evidence="3 4">
    <name type="scientific">Cyberlindnera fabianii</name>
    <name type="common">Yeast</name>
    <name type="synonym">Hansenula fabianii</name>
    <dbReference type="NCBI Taxonomy" id="36022"/>
    <lineage>
        <taxon>Eukaryota</taxon>
        <taxon>Fungi</taxon>
        <taxon>Dikarya</taxon>
        <taxon>Ascomycota</taxon>
        <taxon>Saccharomycotina</taxon>
        <taxon>Saccharomycetes</taxon>
        <taxon>Phaffomycetales</taxon>
        <taxon>Phaffomycetaceae</taxon>
        <taxon>Cyberlindnera</taxon>
    </lineage>
</organism>
<dbReference type="CDD" id="cd16858">
    <property type="entry name" value="ING_ING3_Yng2p"/>
    <property type="match status" value="1"/>
</dbReference>
<dbReference type="InterPro" id="IPR024610">
    <property type="entry name" value="ING_N_histone-binding"/>
</dbReference>
<dbReference type="PANTHER" id="PTHR10333">
    <property type="entry name" value="INHIBITOR OF GROWTH PROTEIN"/>
    <property type="match status" value="1"/>
</dbReference>
<keyword evidence="4" id="KW-1185">Reference proteome</keyword>
<dbReference type="Pfam" id="PF12998">
    <property type="entry name" value="ING"/>
    <property type="match status" value="1"/>
</dbReference>
<dbReference type="Gene3D" id="6.10.140.1740">
    <property type="match status" value="1"/>
</dbReference>
<sequence length="237" mass="25981">MDTAATLDQYTQDVSNLPAELQHQLAELGSSDQALYEIRKRISQKDSTIHKFIKQHGALTKNPKESQLYPKIREDYKKAEALQREKCITANTALFLTAKHFLKLEADLEKLHNEGLLAVEDLDIDLSEELFSSRTTTRAGTEAPSSSFGAVPAVVSQTSQPLGGHTIPSAATVVQPAPSMIPEQKKAIRKTGIQKASTPTVAAATRTVKRQKTDETTPGAVDVIEIPQPVKRNTHYV</sequence>
<protein>
    <submittedName>
        <fullName evidence="3">Chromatin modification-related protein YNG2</fullName>
    </submittedName>
</protein>
<dbReference type="GO" id="GO:0006325">
    <property type="term" value="P:chromatin organization"/>
    <property type="evidence" value="ECO:0007669"/>
    <property type="project" value="UniProtKB-KW"/>
</dbReference>
<dbReference type="GO" id="GO:0035267">
    <property type="term" value="C:NuA4 histone acetyltransferase complex"/>
    <property type="evidence" value="ECO:0007669"/>
    <property type="project" value="TreeGrafter"/>
</dbReference>
<keyword evidence="1" id="KW-0156">Chromatin regulator</keyword>